<evidence type="ECO:0000313" key="11">
    <source>
        <dbReference type="Proteomes" id="UP000290540"/>
    </source>
</evidence>
<evidence type="ECO:0000259" key="9">
    <source>
        <dbReference type="PROSITE" id="PS50048"/>
    </source>
</evidence>
<dbReference type="PANTHER" id="PTHR31313:SF81">
    <property type="entry name" value="TY1 ENHANCER ACTIVATOR"/>
    <property type="match status" value="1"/>
</dbReference>
<evidence type="ECO:0000256" key="7">
    <source>
        <dbReference type="ARBA" id="ARBA00023242"/>
    </source>
</evidence>
<evidence type="ECO:0000256" key="5">
    <source>
        <dbReference type="ARBA" id="ARBA00023125"/>
    </source>
</evidence>
<accession>A0A4Q2UWY6</accession>
<evidence type="ECO:0000256" key="2">
    <source>
        <dbReference type="ARBA" id="ARBA00022723"/>
    </source>
</evidence>
<keyword evidence="4" id="KW-0805">Transcription regulation</keyword>
<dbReference type="PROSITE" id="PS00463">
    <property type="entry name" value="ZN2_CY6_FUNGAL_1"/>
    <property type="match status" value="1"/>
</dbReference>
<reference evidence="10 11" key="1">
    <citation type="submission" date="2016-12" db="EMBL/GenBank/DDBJ databases">
        <title>Draft genome sequence of Fusarium oxysporum causing rot on Narcissus.</title>
        <authorList>
            <person name="Armitage A.D."/>
            <person name="Taylor A."/>
            <person name="Clarkson J.P."/>
            <person name="Harrison R.J."/>
            <person name="Jackson A.C."/>
        </authorList>
    </citation>
    <scope>NUCLEOTIDE SEQUENCE [LARGE SCALE GENOMIC DNA]</scope>
    <source>
        <strain evidence="10 11">N139</strain>
    </source>
</reference>
<keyword evidence="5" id="KW-0238">DNA-binding</keyword>
<dbReference type="PANTHER" id="PTHR31313">
    <property type="entry name" value="TY1 ENHANCER ACTIVATOR"/>
    <property type="match status" value="1"/>
</dbReference>
<gene>
    <name evidence="10" type="ORF">BFJ63_vAg18553</name>
</gene>
<evidence type="ECO:0000313" key="10">
    <source>
        <dbReference type="EMBL" id="RYC78572.1"/>
    </source>
</evidence>
<dbReference type="Pfam" id="PF00172">
    <property type="entry name" value="Zn_clus"/>
    <property type="match status" value="1"/>
</dbReference>
<evidence type="ECO:0000256" key="6">
    <source>
        <dbReference type="ARBA" id="ARBA00023163"/>
    </source>
</evidence>
<dbReference type="InterPro" id="IPR001138">
    <property type="entry name" value="Zn2Cys6_DnaBD"/>
</dbReference>
<dbReference type="EMBL" id="MQTW01001058">
    <property type="protein sequence ID" value="RYC78572.1"/>
    <property type="molecule type" value="Genomic_DNA"/>
</dbReference>
<dbReference type="CDD" id="cd00067">
    <property type="entry name" value="GAL4"/>
    <property type="match status" value="1"/>
</dbReference>
<organism evidence="10 11">
    <name type="scientific">Fusarium oxysporum f. sp. narcissi</name>
    <dbReference type="NCBI Taxonomy" id="451672"/>
    <lineage>
        <taxon>Eukaryota</taxon>
        <taxon>Fungi</taxon>
        <taxon>Dikarya</taxon>
        <taxon>Ascomycota</taxon>
        <taxon>Pezizomycotina</taxon>
        <taxon>Sordariomycetes</taxon>
        <taxon>Hypocreomycetidae</taxon>
        <taxon>Hypocreales</taxon>
        <taxon>Nectriaceae</taxon>
        <taxon>Fusarium</taxon>
        <taxon>Fusarium oxysporum species complex</taxon>
    </lineage>
</organism>
<dbReference type="InterPro" id="IPR051615">
    <property type="entry name" value="Transcr_Regulatory_Elem"/>
</dbReference>
<evidence type="ECO:0000256" key="4">
    <source>
        <dbReference type="ARBA" id="ARBA00023015"/>
    </source>
</evidence>
<evidence type="ECO:0000256" key="8">
    <source>
        <dbReference type="SAM" id="MobiDB-lite"/>
    </source>
</evidence>
<keyword evidence="6" id="KW-0804">Transcription</keyword>
<dbReference type="SUPFAM" id="SSF57701">
    <property type="entry name" value="Zn2/Cys6 DNA-binding domain"/>
    <property type="match status" value="1"/>
</dbReference>
<dbReference type="Gene3D" id="4.10.240.10">
    <property type="entry name" value="Zn(2)-C6 fungal-type DNA-binding domain"/>
    <property type="match status" value="1"/>
</dbReference>
<dbReference type="SMART" id="SM00066">
    <property type="entry name" value="GAL4"/>
    <property type="match status" value="1"/>
</dbReference>
<proteinExistence type="predicted"/>
<dbReference type="GO" id="GO:0000981">
    <property type="term" value="F:DNA-binding transcription factor activity, RNA polymerase II-specific"/>
    <property type="evidence" value="ECO:0007669"/>
    <property type="project" value="InterPro"/>
</dbReference>
<dbReference type="GO" id="GO:0003677">
    <property type="term" value="F:DNA binding"/>
    <property type="evidence" value="ECO:0007669"/>
    <property type="project" value="UniProtKB-KW"/>
</dbReference>
<keyword evidence="7" id="KW-0539">Nucleus</keyword>
<comment type="subcellular location">
    <subcellularLocation>
        <location evidence="1">Nucleus</location>
    </subcellularLocation>
</comment>
<dbReference type="GO" id="GO:0008270">
    <property type="term" value="F:zinc ion binding"/>
    <property type="evidence" value="ECO:0007669"/>
    <property type="project" value="InterPro"/>
</dbReference>
<evidence type="ECO:0000256" key="3">
    <source>
        <dbReference type="ARBA" id="ARBA00022833"/>
    </source>
</evidence>
<keyword evidence="2" id="KW-0479">Metal-binding</keyword>
<sequence>MALSAGAKDAPNLDASHKNVSPKSHTARQTSKQQIRHRASVACASCRDRRIRCVVLGNPTECTACSKSGTECIIKNDDERRRPISKAYISHTAEEVAAVLSLPEAELAKYKNKAVYTPSFHLTQREILDAVQCATGTTDADWDIKTRDVNEVAREYEDKISQGDGVAPFIKFFVTHFLEGHGGDFNHKADSTELEKLEQLGLHKEDLVQAIKVTLQ</sequence>
<feature type="region of interest" description="Disordered" evidence="8">
    <location>
        <begin position="1"/>
        <end position="34"/>
    </location>
</feature>
<protein>
    <recommendedName>
        <fullName evidence="9">Zn(2)-C6 fungal-type domain-containing protein</fullName>
    </recommendedName>
</protein>
<dbReference type="InterPro" id="IPR036864">
    <property type="entry name" value="Zn2-C6_fun-type_DNA-bd_sf"/>
</dbReference>
<dbReference type="Proteomes" id="UP000290540">
    <property type="component" value="Unassembled WGS sequence"/>
</dbReference>
<evidence type="ECO:0000256" key="1">
    <source>
        <dbReference type="ARBA" id="ARBA00004123"/>
    </source>
</evidence>
<dbReference type="PROSITE" id="PS50048">
    <property type="entry name" value="ZN2_CY6_FUNGAL_2"/>
    <property type="match status" value="1"/>
</dbReference>
<name>A0A4Q2UWY6_FUSOX</name>
<comment type="caution">
    <text evidence="10">The sequence shown here is derived from an EMBL/GenBank/DDBJ whole genome shotgun (WGS) entry which is preliminary data.</text>
</comment>
<dbReference type="AlphaFoldDB" id="A0A4Q2UWY6"/>
<keyword evidence="3" id="KW-0862">Zinc</keyword>
<feature type="domain" description="Zn(2)-C6 fungal-type" evidence="9">
    <location>
        <begin position="42"/>
        <end position="74"/>
    </location>
</feature>
<feature type="compositionally biased region" description="Polar residues" evidence="8">
    <location>
        <begin position="18"/>
        <end position="33"/>
    </location>
</feature>
<dbReference type="GO" id="GO:0005634">
    <property type="term" value="C:nucleus"/>
    <property type="evidence" value="ECO:0007669"/>
    <property type="project" value="UniProtKB-SubCell"/>
</dbReference>